<accession>A0A443RVI9</accession>
<dbReference type="InterPro" id="IPR036291">
    <property type="entry name" value="NAD(P)-bd_dom_sf"/>
</dbReference>
<evidence type="ECO:0000313" key="1">
    <source>
        <dbReference type="EMBL" id="RWS19148.1"/>
    </source>
</evidence>
<evidence type="ECO:0000313" key="2">
    <source>
        <dbReference type="Proteomes" id="UP000288716"/>
    </source>
</evidence>
<protein>
    <submittedName>
        <fullName evidence="1">Uncharacterized protein</fullName>
    </submittedName>
</protein>
<comment type="caution">
    <text evidence="1">The sequence shown here is derived from an EMBL/GenBank/DDBJ whole genome shotgun (WGS) entry which is preliminary data.</text>
</comment>
<dbReference type="Gene3D" id="3.40.50.720">
    <property type="entry name" value="NAD(P)-binding Rossmann-like Domain"/>
    <property type="match status" value="1"/>
</dbReference>
<dbReference type="AlphaFoldDB" id="A0A443RVI9"/>
<proteinExistence type="predicted"/>
<feature type="non-terminal residue" evidence="1">
    <location>
        <position position="56"/>
    </location>
</feature>
<dbReference type="SUPFAM" id="SSF51735">
    <property type="entry name" value="NAD(P)-binding Rossmann-fold domains"/>
    <property type="match status" value="1"/>
</dbReference>
<gene>
    <name evidence="1" type="ORF">B4U80_14988</name>
</gene>
<dbReference type="Proteomes" id="UP000288716">
    <property type="component" value="Unassembled WGS sequence"/>
</dbReference>
<dbReference type="EMBL" id="NCKV01029635">
    <property type="protein sequence ID" value="RWS19148.1"/>
    <property type="molecule type" value="Genomic_DNA"/>
</dbReference>
<reference evidence="1 2" key="1">
    <citation type="journal article" date="2018" name="Gigascience">
        <title>Genomes of trombidid mites reveal novel predicted allergens and laterally-transferred genes associated with secondary metabolism.</title>
        <authorList>
            <person name="Dong X."/>
            <person name="Chaisiri K."/>
            <person name="Xia D."/>
            <person name="Armstrong S.D."/>
            <person name="Fang Y."/>
            <person name="Donnelly M.J."/>
            <person name="Kadowaki T."/>
            <person name="McGarry J.W."/>
            <person name="Darby A.C."/>
            <person name="Makepeace B.L."/>
        </authorList>
    </citation>
    <scope>NUCLEOTIDE SEQUENCE [LARGE SCALE GENOMIC DNA]</scope>
    <source>
        <strain evidence="1">UoL-UT</strain>
    </source>
</reference>
<organism evidence="1 2">
    <name type="scientific">Leptotrombidium deliense</name>
    <dbReference type="NCBI Taxonomy" id="299467"/>
    <lineage>
        <taxon>Eukaryota</taxon>
        <taxon>Metazoa</taxon>
        <taxon>Ecdysozoa</taxon>
        <taxon>Arthropoda</taxon>
        <taxon>Chelicerata</taxon>
        <taxon>Arachnida</taxon>
        <taxon>Acari</taxon>
        <taxon>Acariformes</taxon>
        <taxon>Trombidiformes</taxon>
        <taxon>Prostigmata</taxon>
        <taxon>Anystina</taxon>
        <taxon>Parasitengona</taxon>
        <taxon>Trombiculoidea</taxon>
        <taxon>Trombiculidae</taxon>
        <taxon>Leptotrombidium</taxon>
    </lineage>
</organism>
<keyword evidence="2" id="KW-1185">Reference proteome</keyword>
<name>A0A443RVI9_9ACAR</name>
<sequence length="56" mass="6513">MPMKSKIFVESSNVRYNEDFIEADFSYDNCRCEKDESGKVRVVPMKTLVTFKTGLK</sequence>
<dbReference type="VEuPathDB" id="VectorBase:LDEU012892"/>